<dbReference type="Pfam" id="PF01774">
    <property type="entry name" value="UreD"/>
    <property type="match status" value="1"/>
</dbReference>
<name>A0A1W6JYR3_9CREN</name>
<dbReference type="Proteomes" id="UP000193404">
    <property type="component" value="Chromosome"/>
</dbReference>
<dbReference type="GO" id="GO:0016151">
    <property type="term" value="F:nickel cation binding"/>
    <property type="evidence" value="ECO:0007669"/>
    <property type="project" value="InterPro"/>
</dbReference>
<dbReference type="RefSeq" id="WP_148691179.1">
    <property type="nucleotide sequence ID" value="NZ_CP020477.1"/>
</dbReference>
<sequence>MKALLKVENSLIERTGSLNALFLGDTLMIVNPSEVLAHEDEIKISITSNGIITDQAFTKILSNSNVRITYEIKGNFLFIPHPILFYNNARAKIDTTFIVNQKAKIIEAYALGREGHGEKFEKGKIKAITKIYSSDGELLVFDVLRIEDKSYMKTVGSSGLITTYEIDGKEINIEKIPVNSEDVEEEWLKVR</sequence>
<dbReference type="AlphaFoldDB" id="A0A1W6JYR3"/>
<reference evidence="2 3" key="1">
    <citation type="submission" date="2017-03" db="EMBL/GenBank/DDBJ databases">
        <title>Sulfur activation and transportation mechanism of thermophilic Archaea Acidianus manzaensis YN-25.</title>
        <authorList>
            <person name="Ma Y."/>
            <person name="Yang Y."/>
            <person name="Xia J."/>
        </authorList>
    </citation>
    <scope>NUCLEOTIDE SEQUENCE [LARGE SCALE GENOMIC DNA]</scope>
    <source>
        <strain evidence="2 3">YN-25</strain>
    </source>
</reference>
<proteinExistence type="predicted"/>
<dbReference type="STRING" id="282676.B6F84_04775"/>
<dbReference type="EMBL" id="CP020477">
    <property type="protein sequence ID" value="ARM75409.1"/>
    <property type="molecule type" value="Genomic_DNA"/>
</dbReference>
<protein>
    <recommendedName>
        <fullName evidence="4">Urease accessory protein UreH</fullName>
    </recommendedName>
</protein>
<dbReference type="OrthoDB" id="39102at2157"/>
<organism evidence="2 3">
    <name type="scientific">Acidianus manzaensis</name>
    <dbReference type="NCBI Taxonomy" id="282676"/>
    <lineage>
        <taxon>Archaea</taxon>
        <taxon>Thermoproteota</taxon>
        <taxon>Thermoprotei</taxon>
        <taxon>Sulfolobales</taxon>
        <taxon>Sulfolobaceae</taxon>
        <taxon>Acidianus</taxon>
    </lineage>
</organism>
<evidence type="ECO:0000313" key="2">
    <source>
        <dbReference type="EMBL" id="ARM75409.1"/>
    </source>
</evidence>
<evidence type="ECO:0000313" key="3">
    <source>
        <dbReference type="Proteomes" id="UP000193404"/>
    </source>
</evidence>
<keyword evidence="1" id="KW-0143">Chaperone</keyword>
<accession>A0A1W6JYR3</accession>
<dbReference type="InterPro" id="IPR002669">
    <property type="entry name" value="UreD"/>
</dbReference>
<dbReference type="GeneID" id="41590209"/>
<evidence type="ECO:0000256" key="1">
    <source>
        <dbReference type="ARBA" id="ARBA00023186"/>
    </source>
</evidence>
<evidence type="ECO:0008006" key="4">
    <source>
        <dbReference type="Google" id="ProtNLM"/>
    </source>
</evidence>
<gene>
    <name evidence="2" type="ORF">B6F84_04775</name>
</gene>
<keyword evidence="3" id="KW-1185">Reference proteome</keyword>
<dbReference type="KEGG" id="aman:B6F84_04775"/>